<evidence type="ECO:0000313" key="1">
    <source>
        <dbReference type="EMBL" id="NYD33266.1"/>
    </source>
</evidence>
<comment type="caution">
    <text evidence="1">The sequence shown here is derived from an EMBL/GenBank/DDBJ whole genome shotgun (WGS) entry which is preliminary data.</text>
</comment>
<proteinExistence type="predicted"/>
<accession>A0A852RVR0</accession>
<dbReference type="EMBL" id="JACCBF010000001">
    <property type="protein sequence ID" value="NYD33266.1"/>
    <property type="molecule type" value="Genomic_DNA"/>
</dbReference>
<evidence type="ECO:0000313" key="2">
    <source>
        <dbReference type="Proteomes" id="UP000582231"/>
    </source>
</evidence>
<dbReference type="RefSeq" id="WP_179729339.1">
    <property type="nucleotide sequence ID" value="NZ_BAABEF010000001.1"/>
</dbReference>
<sequence length="93" mass="10024">MSNHSDSDPNGSRPLQEAGSTALQLIRAELLRLASREDRLAAEEAVRAAYWEATPPSVISRRLAATILREAAEQLSTAPAPSLARALTTGWSR</sequence>
<dbReference type="Proteomes" id="UP000582231">
    <property type="component" value="Unassembled WGS sequence"/>
</dbReference>
<gene>
    <name evidence="1" type="ORF">BJ958_004812</name>
</gene>
<protein>
    <recommendedName>
        <fullName evidence="3">DUF222 domain-containing protein</fullName>
    </recommendedName>
</protein>
<name>A0A852RVR0_9ACTN</name>
<keyword evidence="2" id="KW-1185">Reference proteome</keyword>
<evidence type="ECO:0008006" key="3">
    <source>
        <dbReference type="Google" id="ProtNLM"/>
    </source>
</evidence>
<organism evidence="1 2">
    <name type="scientific">Nocardioides kongjuensis</name>
    <dbReference type="NCBI Taxonomy" id="349522"/>
    <lineage>
        <taxon>Bacteria</taxon>
        <taxon>Bacillati</taxon>
        <taxon>Actinomycetota</taxon>
        <taxon>Actinomycetes</taxon>
        <taxon>Propionibacteriales</taxon>
        <taxon>Nocardioidaceae</taxon>
        <taxon>Nocardioides</taxon>
    </lineage>
</organism>
<dbReference type="AlphaFoldDB" id="A0A852RVR0"/>
<reference evidence="1 2" key="1">
    <citation type="submission" date="2020-07" db="EMBL/GenBank/DDBJ databases">
        <title>Sequencing the genomes of 1000 actinobacteria strains.</title>
        <authorList>
            <person name="Klenk H.-P."/>
        </authorList>
    </citation>
    <scope>NUCLEOTIDE SEQUENCE [LARGE SCALE GENOMIC DNA]</scope>
    <source>
        <strain evidence="1 2">DSM 19082</strain>
    </source>
</reference>